<keyword evidence="1" id="KW-0175">Coiled coil</keyword>
<dbReference type="GeneID" id="36593411"/>
<feature type="compositionally biased region" description="Basic and acidic residues" evidence="2">
    <location>
        <begin position="462"/>
        <end position="472"/>
    </location>
</feature>
<feature type="coiled-coil region" evidence="1">
    <location>
        <begin position="348"/>
        <end position="398"/>
    </location>
</feature>
<dbReference type="PANTHER" id="PTHR38701">
    <property type="entry name" value="CHROMOSOME 8, WHOLE GENOME SHOTGUN SEQUENCE"/>
    <property type="match status" value="1"/>
</dbReference>
<dbReference type="RefSeq" id="XP_024728046.1">
    <property type="nucleotide sequence ID" value="XM_024885334.1"/>
</dbReference>
<evidence type="ECO:0000256" key="1">
    <source>
        <dbReference type="SAM" id="Coils"/>
    </source>
</evidence>
<evidence type="ECO:0000313" key="4">
    <source>
        <dbReference type="Proteomes" id="UP000235371"/>
    </source>
</evidence>
<feature type="compositionally biased region" description="Polar residues" evidence="2">
    <location>
        <begin position="86"/>
        <end position="100"/>
    </location>
</feature>
<accession>A0A2J6SK44</accession>
<dbReference type="InParanoid" id="A0A2J6SK44"/>
<dbReference type="AlphaFoldDB" id="A0A2J6SK44"/>
<feature type="compositionally biased region" description="Polar residues" evidence="2">
    <location>
        <begin position="409"/>
        <end position="424"/>
    </location>
</feature>
<dbReference type="PANTHER" id="PTHR38701:SF1">
    <property type="entry name" value="UP-REGULATED DURING SEPTATION PROTEIN 1 DOMAIN-CONTAINING PROTEIN"/>
    <property type="match status" value="1"/>
</dbReference>
<feature type="compositionally biased region" description="Low complexity" evidence="2">
    <location>
        <begin position="112"/>
        <end position="122"/>
    </location>
</feature>
<dbReference type="OrthoDB" id="2555519at2759"/>
<reference evidence="3 4" key="1">
    <citation type="submission" date="2016-04" db="EMBL/GenBank/DDBJ databases">
        <title>A degradative enzymes factory behind the ericoid mycorrhizal symbiosis.</title>
        <authorList>
            <consortium name="DOE Joint Genome Institute"/>
            <person name="Martino E."/>
            <person name="Morin E."/>
            <person name="Grelet G."/>
            <person name="Kuo A."/>
            <person name="Kohler A."/>
            <person name="Daghino S."/>
            <person name="Barry K."/>
            <person name="Choi C."/>
            <person name="Cichocki N."/>
            <person name="Clum A."/>
            <person name="Copeland A."/>
            <person name="Hainaut M."/>
            <person name="Haridas S."/>
            <person name="Labutti K."/>
            <person name="Lindquist E."/>
            <person name="Lipzen A."/>
            <person name="Khouja H.-R."/>
            <person name="Murat C."/>
            <person name="Ohm R."/>
            <person name="Olson A."/>
            <person name="Spatafora J."/>
            <person name="Veneault-Fourrey C."/>
            <person name="Henrissat B."/>
            <person name="Grigoriev I."/>
            <person name="Martin F."/>
            <person name="Perotto S."/>
        </authorList>
    </citation>
    <scope>NUCLEOTIDE SEQUENCE [LARGE SCALE GENOMIC DNA]</scope>
    <source>
        <strain evidence="3 4">E</strain>
    </source>
</reference>
<sequence length="677" mass="73774">MMRVPLKAPLAAKSGNTNMPSYDKSSGSTRPLMPVLSASAKASNRAPLTPRVAGTTPPVVQTPLSRRGARSENTTPSASSREDLSTPVSAFLNNNITPRSSSRKSRVDSANTTPTGTPTGTPVPASNDSFRINHDPPVYGSGLGINGIDRDVPKRPTVSFSPANNKDDSKFFFASEAKTASTPFVYANAVGSTVDDRAPKFFHANGTPDLESAPHFPPPRPSSAVSSSSRMNSPRLANTSTFSPPLRPNSPSKNTPTLESPVLPRPQPVGRGQSANGIVATRRTGIESGRASHGRSAMRKISGGETPGSPSNLITTSVPISTPEEIPEPGVPPADSALQSPIKTGHSIEQLNELAANARRERKVLDLEITNSSLAAINRTLEREMRKQTAELRRYRRLSRSGRLSIATSASVRNSGTSLLQSEDGTPLSDMSEDDDEEDEEEEDSSFSTDSEEGSISPRAMAESDARHRQRDEKRLQLDLTKHQQLLIDSQKMNQSLKRCLGWTEELINEGRKALEYHVRVSDVELGGRVLAPDEVEGGSEDVINEEESEGMSIFGARLLREARKAAKEGVGKVAGWSGEGKDDRDSGIEVDWVQGRRFYSGGHTFGGVQERSSTAPGFHRSIGLRSIQLNRRTFFFAVYCDTPLREGRRMEWRRGPEYMGGAFLRFDIWKKWKRIV</sequence>
<keyword evidence="4" id="KW-1185">Reference proteome</keyword>
<protein>
    <submittedName>
        <fullName evidence="3">Uncharacterized protein</fullName>
    </submittedName>
</protein>
<dbReference type="EMBL" id="KZ613912">
    <property type="protein sequence ID" value="PMD51142.1"/>
    <property type="molecule type" value="Genomic_DNA"/>
</dbReference>
<dbReference type="Proteomes" id="UP000235371">
    <property type="component" value="Unassembled WGS sequence"/>
</dbReference>
<evidence type="ECO:0000256" key="2">
    <source>
        <dbReference type="SAM" id="MobiDB-lite"/>
    </source>
</evidence>
<feature type="region of interest" description="Disordered" evidence="2">
    <location>
        <begin position="201"/>
        <end position="316"/>
    </location>
</feature>
<feature type="compositionally biased region" description="Polar residues" evidence="2">
    <location>
        <begin position="236"/>
        <end position="258"/>
    </location>
</feature>
<feature type="region of interest" description="Disordered" evidence="2">
    <location>
        <begin position="1"/>
        <end position="134"/>
    </location>
</feature>
<evidence type="ECO:0000313" key="3">
    <source>
        <dbReference type="EMBL" id="PMD51142.1"/>
    </source>
</evidence>
<feature type="region of interest" description="Disordered" evidence="2">
    <location>
        <begin position="409"/>
        <end position="472"/>
    </location>
</feature>
<organism evidence="3 4">
    <name type="scientific">Hyaloscypha bicolor E</name>
    <dbReference type="NCBI Taxonomy" id="1095630"/>
    <lineage>
        <taxon>Eukaryota</taxon>
        <taxon>Fungi</taxon>
        <taxon>Dikarya</taxon>
        <taxon>Ascomycota</taxon>
        <taxon>Pezizomycotina</taxon>
        <taxon>Leotiomycetes</taxon>
        <taxon>Helotiales</taxon>
        <taxon>Hyaloscyphaceae</taxon>
        <taxon>Hyaloscypha</taxon>
        <taxon>Hyaloscypha bicolor</taxon>
    </lineage>
</organism>
<gene>
    <name evidence="3" type="ORF">K444DRAFT_647429</name>
</gene>
<feature type="compositionally biased region" description="Polar residues" evidence="2">
    <location>
        <begin position="14"/>
        <end position="29"/>
    </location>
</feature>
<feature type="compositionally biased region" description="Acidic residues" evidence="2">
    <location>
        <begin position="431"/>
        <end position="453"/>
    </location>
</feature>
<feature type="compositionally biased region" description="Low complexity" evidence="2">
    <location>
        <begin position="222"/>
        <end position="235"/>
    </location>
</feature>
<dbReference type="STRING" id="1095630.A0A2J6SK44"/>
<name>A0A2J6SK44_9HELO</name>
<proteinExistence type="predicted"/>